<evidence type="ECO:0000313" key="2">
    <source>
        <dbReference type="Proteomes" id="UP000017861"/>
    </source>
</evidence>
<comment type="caution">
    <text evidence="1">The sequence shown here is derived from an EMBL/GenBank/DDBJ whole genome shotgun (WGS) entry which is preliminary data.</text>
</comment>
<dbReference type="VEuPathDB" id="TriTrypDB:TCDM_09322"/>
<dbReference type="EMBL" id="AYLP01000152">
    <property type="protein sequence ID" value="ESS62935.1"/>
    <property type="molecule type" value="Genomic_DNA"/>
</dbReference>
<organism evidence="1 2">
    <name type="scientific">Trypanosoma cruzi Dm28c</name>
    <dbReference type="NCBI Taxonomy" id="1416333"/>
    <lineage>
        <taxon>Eukaryota</taxon>
        <taxon>Discoba</taxon>
        <taxon>Euglenozoa</taxon>
        <taxon>Kinetoplastea</taxon>
        <taxon>Metakinetoplastina</taxon>
        <taxon>Trypanosomatida</taxon>
        <taxon>Trypanosomatidae</taxon>
        <taxon>Trypanosoma</taxon>
        <taxon>Schizotrypanum</taxon>
    </lineage>
</organism>
<proteinExistence type="predicted"/>
<name>V5AQ86_TRYCR</name>
<reference evidence="1 2" key="1">
    <citation type="journal article" date="2014" name="Genome Announc.">
        <title>Trypanosoma cruzi Clone Dm28c Draft Genome Sequence.</title>
        <authorList>
            <person name="Grisard E.C."/>
            <person name="Teixeira S.M."/>
            <person name="de Almeida L.G."/>
            <person name="Stoco P.H."/>
            <person name="Gerber A.L."/>
            <person name="Talavera-Lopez C."/>
            <person name="Lima O.C."/>
            <person name="Andersson B."/>
            <person name="de Vasconcelos A.T."/>
        </authorList>
    </citation>
    <scope>NUCLEOTIDE SEQUENCE [LARGE SCALE GENOMIC DNA]</scope>
    <source>
        <strain evidence="1 2">Dm28c</strain>
    </source>
</reference>
<dbReference type="Proteomes" id="UP000017861">
    <property type="component" value="Unassembled WGS sequence"/>
</dbReference>
<gene>
    <name evidence="1" type="ORF">TCDM_09322</name>
</gene>
<evidence type="ECO:0000313" key="1">
    <source>
        <dbReference type="EMBL" id="ESS62935.1"/>
    </source>
</evidence>
<dbReference type="AlphaFoldDB" id="V5AQ86"/>
<sequence length="212" mass="22927">MLSESVMQVVEGVPPVLKEPVPAMALQLFRFALAVVPTPLDYVVLVANSDDCVGLTAPASSSDIFISFVSEGDQIVVTTAVELEGTFYICYSHRVGPCGENSTEECARIVGTVVASAPNPSDWFMTPNTVYTSEEAEIHLVRRLGTVAGAMEELWLTPINITQYTTMKEVALACIATMTGGDRIVLQPQVNQSSVWKTRIECCGILRPLLSL</sequence>
<protein>
    <submittedName>
        <fullName evidence="1">Uncharacterized protein</fullName>
    </submittedName>
</protein>
<accession>V5AQ86</accession>